<organism evidence="1 2">
    <name type="scientific">Cirrhinus molitorella</name>
    <name type="common">mud carp</name>
    <dbReference type="NCBI Taxonomy" id="172907"/>
    <lineage>
        <taxon>Eukaryota</taxon>
        <taxon>Metazoa</taxon>
        <taxon>Chordata</taxon>
        <taxon>Craniata</taxon>
        <taxon>Vertebrata</taxon>
        <taxon>Euteleostomi</taxon>
        <taxon>Actinopterygii</taxon>
        <taxon>Neopterygii</taxon>
        <taxon>Teleostei</taxon>
        <taxon>Ostariophysi</taxon>
        <taxon>Cypriniformes</taxon>
        <taxon>Cyprinidae</taxon>
        <taxon>Labeoninae</taxon>
        <taxon>Labeonini</taxon>
        <taxon>Cirrhinus</taxon>
    </lineage>
</organism>
<reference evidence="1" key="1">
    <citation type="submission" date="2023-08" db="EMBL/GenBank/DDBJ databases">
        <title>Chromosome-level Genome Assembly of mud carp (Cirrhinus molitorella).</title>
        <authorList>
            <person name="Liu H."/>
        </authorList>
    </citation>
    <scope>NUCLEOTIDE SEQUENCE</scope>
    <source>
        <strain evidence="1">Prfri</strain>
        <tissue evidence="1">Muscle</tissue>
    </source>
</reference>
<name>A0AA88TFU7_9TELE</name>
<sequence>MPKVQWCYENTSKESQNLANILDDKGKQSVIADLWAPAQPPPLGLVSLGRRLTDRESDIPLTGKPRASISLQSPESFRSKVLRGSSAFQLLKRLNKRLFSHWALRKVSHLHSSRNPGDCSTHVQSKVKVSSCRRCEVTEIKT</sequence>
<dbReference type="EMBL" id="JAUYZG010000022">
    <property type="protein sequence ID" value="KAK2873184.1"/>
    <property type="molecule type" value="Genomic_DNA"/>
</dbReference>
<proteinExistence type="predicted"/>
<keyword evidence="2" id="KW-1185">Reference proteome</keyword>
<dbReference type="AlphaFoldDB" id="A0AA88TFU7"/>
<comment type="caution">
    <text evidence="1">The sequence shown here is derived from an EMBL/GenBank/DDBJ whole genome shotgun (WGS) entry which is preliminary data.</text>
</comment>
<evidence type="ECO:0000313" key="2">
    <source>
        <dbReference type="Proteomes" id="UP001187343"/>
    </source>
</evidence>
<gene>
    <name evidence="1" type="ORF">Q8A67_023081</name>
</gene>
<evidence type="ECO:0000313" key="1">
    <source>
        <dbReference type="EMBL" id="KAK2873184.1"/>
    </source>
</evidence>
<accession>A0AA88TFU7</accession>
<dbReference type="Proteomes" id="UP001187343">
    <property type="component" value="Unassembled WGS sequence"/>
</dbReference>
<protein>
    <submittedName>
        <fullName evidence="1">Uncharacterized protein</fullName>
    </submittedName>
</protein>